<dbReference type="Proteomes" id="UP000191672">
    <property type="component" value="Unassembled WGS sequence"/>
</dbReference>
<keyword evidence="3" id="KW-1185">Reference proteome</keyword>
<protein>
    <recommendedName>
        <fullName evidence="4">Tenascin X</fullName>
    </recommendedName>
</protein>
<dbReference type="AlphaFoldDB" id="A0A1V6QNY0"/>
<feature type="chain" id="PRO_5010709543" description="Tenascin X" evidence="1">
    <location>
        <begin position="20"/>
        <end position="680"/>
    </location>
</feature>
<dbReference type="EMBL" id="MDYN01000001">
    <property type="protein sequence ID" value="OQD90871.1"/>
    <property type="molecule type" value="Genomic_DNA"/>
</dbReference>
<organism evidence="2 3">
    <name type="scientific">Penicillium antarcticum</name>
    <dbReference type="NCBI Taxonomy" id="416450"/>
    <lineage>
        <taxon>Eukaryota</taxon>
        <taxon>Fungi</taxon>
        <taxon>Dikarya</taxon>
        <taxon>Ascomycota</taxon>
        <taxon>Pezizomycotina</taxon>
        <taxon>Eurotiomycetes</taxon>
        <taxon>Eurotiomycetidae</taxon>
        <taxon>Eurotiales</taxon>
        <taxon>Aspergillaceae</taxon>
        <taxon>Penicillium</taxon>
    </lineage>
</organism>
<accession>A0A1V6QNY0</accession>
<dbReference type="OrthoDB" id="7250310at2759"/>
<evidence type="ECO:0000313" key="3">
    <source>
        <dbReference type="Proteomes" id="UP000191672"/>
    </source>
</evidence>
<reference evidence="3" key="1">
    <citation type="journal article" date="2017" name="Nat. Microbiol.">
        <title>Global analysis of biosynthetic gene clusters reveals vast potential of secondary metabolite production in Penicillium species.</title>
        <authorList>
            <person name="Nielsen J.C."/>
            <person name="Grijseels S."/>
            <person name="Prigent S."/>
            <person name="Ji B."/>
            <person name="Dainat J."/>
            <person name="Nielsen K.F."/>
            <person name="Frisvad J.C."/>
            <person name="Workman M."/>
            <person name="Nielsen J."/>
        </authorList>
    </citation>
    <scope>NUCLEOTIDE SEQUENCE [LARGE SCALE GENOMIC DNA]</scope>
    <source>
        <strain evidence="3">IBT 31811</strain>
    </source>
</reference>
<evidence type="ECO:0008006" key="4">
    <source>
        <dbReference type="Google" id="ProtNLM"/>
    </source>
</evidence>
<dbReference type="PANTHER" id="PTHR37157:SF2">
    <property type="entry name" value="EB DOMAIN-CONTAINING PROTEIN-RELATED"/>
    <property type="match status" value="1"/>
</dbReference>
<keyword evidence="1" id="KW-0732">Signal</keyword>
<proteinExistence type="predicted"/>
<comment type="caution">
    <text evidence="2">The sequence shown here is derived from an EMBL/GenBank/DDBJ whole genome shotgun (WGS) entry which is preliminary data.</text>
</comment>
<name>A0A1V6QNY0_9EURO</name>
<feature type="signal peptide" evidence="1">
    <location>
        <begin position="1"/>
        <end position="19"/>
    </location>
</feature>
<sequence length="680" mass="72214">MAPLKTVLALFLASNLANASMQQPMPGFSPTWNKLSLDDITPSLDIRSGETKCCPRGTTFDGKTCVLGSATCPGASTLEDGKCVSRTSPRCEKGQTVSPDGLCITESPPRCPGELKLKGRNCVDPRGAICDGDLKQEGNLCVSKAQPQCTGTDNFQDGACVSSQGPQCGEGSEYIDGFCVSKTVPECAHGSVYDTKIGLCVSSTSNGCPIPSTHPKNGACVSDVGPSCGKNENLVPDIGKCVSRSPPTCEDSSLKVDGKRCISTEGPQCTDGYDLSFNPSAGTSQCCPGGSSWDGVSCVSKAGSDGCLPGWTPSGDKCKLRPLPAACQPSANLKDGKCVFKAQPKCGEGYDRDNHNRCVSTQAPRCPEDTKLINGECVSIVPLNCPQGSHFEDDRCISDIGPLCSIPRAKFDGKGHCVVDDMPHCPTGVHDGNTCLTGETPHCQTGFNYFNGRCVSSTTPKCTHPLTLTPEGDCISQKQPTCEHGILRKGECFVGEAQCPEGTDSRQGRCVSREYPKCTQEGYEWFGPESKCRKKDKTECGSGYHEQDGECVSDIPGDCGELELRDGQCIHPEPPKCPEGSNTYWDGEDCRSPDVPDCGDGMIFNQAKGTCVADSNPVCDDPGMVFDKDLKKCVSSEGPQCPDDQRFSPATQSCVLVVGDCLEFEYCPPVNGQSDLFENL</sequence>
<gene>
    <name evidence="2" type="ORF">PENANT_c001G01604</name>
</gene>
<evidence type="ECO:0000256" key="1">
    <source>
        <dbReference type="SAM" id="SignalP"/>
    </source>
</evidence>
<evidence type="ECO:0000313" key="2">
    <source>
        <dbReference type="EMBL" id="OQD90871.1"/>
    </source>
</evidence>
<dbReference type="STRING" id="416450.A0A1V6QNY0"/>
<dbReference type="PANTHER" id="PTHR37157">
    <property type="entry name" value="PRION-LIKE-(Q/N-RICH) DOMAIN-BEARING PROTEIN 25"/>
    <property type="match status" value="1"/>
</dbReference>